<keyword evidence="2" id="KW-1185">Reference proteome</keyword>
<comment type="caution">
    <text evidence="1">The sequence shown here is derived from an EMBL/GenBank/DDBJ whole genome shotgun (WGS) entry which is preliminary data.</text>
</comment>
<name>A0ABW2GEA0_9ACTN</name>
<accession>A0ABW2GEA0</accession>
<organism evidence="1 2">
    <name type="scientific">Streptomyces polyrhachis</name>
    <dbReference type="NCBI Taxonomy" id="1282885"/>
    <lineage>
        <taxon>Bacteria</taxon>
        <taxon>Bacillati</taxon>
        <taxon>Actinomycetota</taxon>
        <taxon>Actinomycetes</taxon>
        <taxon>Kitasatosporales</taxon>
        <taxon>Streptomycetaceae</taxon>
        <taxon>Streptomyces</taxon>
    </lineage>
</organism>
<dbReference type="EMBL" id="JBHSZO010000017">
    <property type="protein sequence ID" value="MFC7219050.1"/>
    <property type="molecule type" value="Genomic_DNA"/>
</dbReference>
<reference evidence="2" key="1">
    <citation type="journal article" date="2019" name="Int. J. Syst. Evol. Microbiol.">
        <title>The Global Catalogue of Microorganisms (GCM) 10K type strain sequencing project: providing services to taxonomists for standard genome sequencing and annotation.</title>
        <authorList>
            <consortium name="The Broad Institute Genomics Platform"/>
            <consortium name="The Broad Institute Genome Sequencing Center for Infectious Disease"/>
            <person name="Wu L."/>
            <person name="Ma J."/>
        </authorList>
    </citation>
    <scope>NUCLEOTIDE SEQUENCE [LARGE SCALE GENOMIC DNA]</scope>
    <source>
        <strain evidence="2">CGMCC 1.13681</strain>
    </source>
</reference>
<dbReference type="Proteomes" id="UP001596413">
    <property type="component" value="Unassembled WGS sequence"/>
</dbReference>
<gene>
    <name evidence="1" type="ORF">ACFQLX_12870</name>
</gene>
<sequence length="114" mass="13000">MLFTAEAREVMDDHDTVWLPQMLAYLAGAIQANPHDPALHEIHADVMARPDLHQRYLRIGPDLEGISDPSVPRFVSLPHEKWTRSGIMMIVDPLHLLGPFGFRRITPLPVEKFQ</sequence>
<proteinExistence type="predicted"/>
<protein>
    <submittedName>
        <fullName evidence="1">Uncharacterized protein</fullName>
    </submittedName>
</protein>
<evidence type="ECO:0000313" key="2">
    <source>
        <dbReference type="Proteomes" id="UP001596413"/>
    </source>
</evidence>
<evidence type="ECO:0000313" key="1">
    <source>
        <dbReference type="EMBL" id="MFC7219050.1"/>
    </source>
</evidence>
<dbReference type="RefSeq" id="WP_386414561.1">
    <property type="nucleotide sequence ID" value="NZ_JBHSZO010000017.1"/>
</dbReference>